<keyword evidence="1" id="KW-1133">Transmembrane helix</keyword>
<sequence>MTAVPRSDNIGWVEVRPNAVRLGIVVLLGVAFTLTLWLVAPGLFGLSTAAPATTQVSATVKKGVGCGQAGDGEVVTFRQNGQEHEAKFDGCGHQDGESVDVSVPTGPTGPGMVVHAAEATTGDSGSSRGLAFVFFLLSSFAGGAFAVNWFWPVVKPQDTASEGTL</sequence>
<accession>A0A4R2JNH5</accession>
<keyword evidence="3" id="KW-1185">Reference proteome</keyword>
<protein>
    <submittedName>
        <fullName evidence="2">Uncharacterized protein</fullName>
    </submittedName>
</protein>
<evidence type="ECO:0000313" key="3">
    <source>
        <dbReference type="Proteomes" id="UP000295680"/>
    </source>
</evidence>
<keyword evidence="1" id="KW-0812">Transmembrane</keyword>
<proteinExistence type="predicted"/>
<dbReference type="AlphaFoldDB" id="A0A4R2JNH5"/>
<feature type="transmembrane region" description="Helical" evidence="1">
    <location>
        <begin position="130"/>
        <end position="151"/>
    </location>
</feature>
<evidence type="ECO:0000313" key="2">
    <source>
        <dbReference type="EMBL" id="TCO58678.1"/>
    </source>
</evidence>
<organism evidence="2 3">
    <name type="scientific">Actinocrispum wychmicini</name>
    <dbReference type="NCBI Taxonomy" id="1213861"/>
    <lineage>
        <taxon>Bacteria</taxon>
        <taxon>Bacillati</taxon>
        <taxon>Actinomycetota</taxon>
        <taxon>Actinomycetes</taxon>
        <taxon>Pseudonocardiales</taxon>
        <taxon>Pseudonocardiaceae</taxon>
        <taxon>Actinocrispum</taxon>
    </lineage>
</organism>
<gene>
    <name evidence="2" type="ORF">EV192_105749</name>
</gene>
<keyword evidence="1" id="KW-0472">Membrane</keyword>
<comment type="caution">
    <text evidence="2">The sequence shown here is derived from an EMBL/GenBank/DDBJ whole genome shotgun (WGS) entry which is preliminary data.</text>
</comment>
<evidence type="ECO:0000256" key="1">
    <source>
        <dbReference type="SAM" id="Phobius"/>
    </source>
</evidence>
<dbReference type="EMBL" id="SLWS01000005">
    <property type="protein sequence ID" value="TCO58678.1"/>
    <property type="molecule type" value="Genomic_DNA"/>
</dbReference>
<name>A0A4R2JNH5_9PSEU</name>
<dbReference type="Proteomes" id="UP000295680">
    <property type="component" value="Unassembled WGS sequence"/>
</dbReference>
<reference evidence="2 3" key="1">
    <citation type="submission" date="2019-03" db="EMBL/GenBank/DDBJ databases">
        <title>Genomic Encyclopedia of Type Strains, Phase IV (KMG-IV): sequencing the most valuable type-strain genomes for metagenomic binning, comparative biology and taxonomic classification.</title>
        <authorList>
            <person name="Goeker M."/>
        </authorList>
    </citation>
    <scope>NUCLEOTIDE SEQUENCE [LARGE SCALE GENOMIC DNA]</scope>
    <source>
        <strain evidence="2 3">DSM 45934</strain>
    </source>
</reference>
<feature type="transmembrane region" description="Helical" evidence="1">
    <location>
        <begin position="20"/>
        <end position="40"/>
    </location>
</feature>